<feature type="binding site" evidence="5">
    <location>
        <position position="246"/>
    </location>
    <ligand>
        <name>FAD</name>
        <dbReference type="ChEBI" id="CHEBI:57692"/>
    </ligand>
</feature>
<dbReference type="PROSITE" id="PS00623">
    <property type="entry name" value="GMC_OXRED_1"/>
    <property type="match status" value="1"/>
</dbReference>
<feature type="binding site" evidence="5">
    <location>
        <position position="473"/>
    </location>
    <ligand>
        <name>substrate</name>
    </ligand>
</feature>
<evidence type="ECO:0000256" key="3">
    <source>
        <dbReference type="ARBA" id="ARBA00022630"/>
    </source>
</evidence>
<evidence type="ECO:0000259" key="8">
    <source>
        <dbReference type="PROSITE" id="PS00624"/>
    </source>
</evidence>
<evidence type="ECO:0000313" key="9">
    <source>
        <dbReference type="EMBL" id="CAB3771098.1"/>
    </source>
</evidence>
<dbReference type="PANTHER" id="PTHR11552:SF147">
    <property type="entry name" value="CHOLINE DEHYDROGENASE, MITOCHONDRIAL"/>
    <property type="match status" value="1"/>
</dbReference>
<comment type="cofactor">
    <cofactor evidence="1 5">
        <name>FAD</name>
        <dbReference type="ChEBI" id="CHEBI:57692"/>
    </cofactor>
</comment>
<gene>
    <name evidence="9" type="primary">alkJ_5</name>
    <name evidence="9" type="ORF">LMG29739_05941</name>
</gene>
<dbReference type="InterPro" id="IPR012132">
    <property type="entry name" value="GMC_OxRdtase"/>
</dbReference>
<dbReference type="Pfam" id="PF05199">
    <property type="entry name" value="GMC_oxred_C"/>
    <property type="match status" value="1"/>
</dbReference>
<dbReference type="GO" id="GO:0016614">
    <property type="term" value="F:oxidoreductase activity, acting on CH-OH group of donors"/>
    <property type="evidence" value="ECO:0007669"/>
    <property type="project" value="InterPro"/>
</dbReference>
<comment type="similarity">
    <text evidence="2 6">Belongs to the GMC oxidoreductase family.</text>
</comment>
<dbReference type="SUPFAM" id="SSF54373">
    <property type="entry name" value="FAD-linked reductases, C-terminal domain"/>
    <property type="match status" value="1"/>
</dbReference>
<feature type="binding site" evidence="5">
    <location>
        <position position="105"/>
    </location>
    <ligand>
        <name>FAD</name>
        <dbReference type="ChEBI" id="CHEBI:57692"/>
    </ligand>
</feature>
<keyword evidence="4 5" id="KW-0274">FAD</keyword>
<reference evidence="9 10" key="1">
    <citation type="submission" date="2020-04" db="EMBL/GenBank/DDBJ databases">
        <authorList>
            <person name="De Canck E."/>
        </authorList>
    </citation>
    <scope>NUCLEOTIDE SEQUENCE [LARGE SCALE GENOMIC DNA]</scope>
    <source>
        <strain evidence="9 10">LMG 29739</strain>
    </source>
</reference>
<dbReference type="AlphaFoldDB" id="A0A6J5EWX2"/>
<evidence type="ECO:0000259" key="7">
    <source>
        <dbReference type="PROSITE" id="PS00623"/>
    </source>
</evidence>
<evidence type="ECO:0000256" key="4">
    <source>
        <dbReference type="ARBA" id="ARBA00022827"/>
    </source>
</evidence>
<dbReference type="PIRSF" id="PIRSF000137">
    <property type="entry name" value="Alcohol_oxidase"/>
    <property type="match status" value="1"/>
</dbReference>
<dbReference type="Proteomes" id="UP000494329">
    <property type="component" value="Unassembled WGS sequence"/>
</dbReference>
<dbReference type="PANTHER" id="PTHR11552">
    <property type="entry name" value="GLUCOSE-METHANOL-CHOLINE GMC OXIDOREDUCTASE"/>
    <property type="match status" value="1"/>
</dbReference>
<accession>A0A6J5EWX2</accession>
<feature type="domain" description="Glucose-methanol-choline oxidoreductase N-terminal" evidence="7">
    <location>
        <begin position="103"/>
        <end position="126"/>
    </location>
</feature>
<evidence type="ECO:0000256" key="5">
    <source>
        <dbReference type="PIRSR" id="PIRSR000137-2"/>
    </source>
</evidence>
<feature type="domain" description="Glucose-methanol-choline oxidoreductase N-terminal" evidence="8">
    <location>
        <begin position="281"/>
        <end position="295"/>
    </location>
</feature>
<keyword evidence="3 6" id="KW-0285">Flavoprotein</keyword>
<protein>
    <submittedName>
        <fullName evidence="9">Alcohol dehydrogenase [acceptor]</fullName>
        <ecNumber evidence="9">1.1.99.-</ecNumber>
    </submittedName>
</protein>
<dbReference type="RefSeq" id="WP_175115066.1">
    <property type="nucleotide sequence ID" value="NZ_CADIKF010000076.1"/>
</dbReference>
<dbReference type="InterPro" id="IPR000172">
    <property type="entry name" value="GMC_OxRdtase_N"/>
</dbReference>
<dbReference type="Gene3D" id="3.50.50.60">
    <property type="entry name" value="FAD/NAD(P)-binding domain"/>
    <property type="match status" value="1"/>
</dbReference>
<dbReference type="EC" id="1.1.99.-" evidence="9"/>
<feature type="binding site" evidence="5">
    <location>
        <begin position="474"/>
        <end position="475"/>
    </location>
    <ligand>
        <name>FAD</name>
        <dbReference type="ChEBI" id="CHEBI:57692"/>
    </ligand>
</feature>
<dbReference type="InterPro" id="IPR036188">
    <property type="entry name" value="FAD/NAD-bd_sf"/>
</dbReference>
<sequence>MNASSDQPHLSATSAAINHANQAADHYDFIVCGAGPAGSVIAARLAADARVRVLLIEAGGSDDVPEVMTPAQWPLNLGSARDWAFTAQPNRHLNGRAIPLNMGKVLGGGSSINVGVWSRGHRNDWERFAAEAGDPAWGYESVLGLYRRIENWQGAPDALRRGVAGPVHVEPAADATPTAYALLDAAREIGLPVFDSPNGEMMEGRGGAAINELIVRNGRRQSIFRAYIGDPRNVRPNLTIMTGTLVSKVMLRGTTAVGVEVVADGARRCVYAEREVILSLGAIHTPKVLMQSGLGPRDELERHGIRVVQPLAGVGQNHQDHVAFSCVFEYREPQRISNMGSEAAVFWSSDAALPVPDMFHCQLEFPVASPETAQHGMPEHGWTIFAGLAHPKSRGQLRLSGADVTDPILIHANTLSHPDDLATGLANIELCRALGNSAAYAGLVRRECIPGNLAGKTDAAALRHFARNAAMTYWHQCGTAKMGRDDMSVVDARLKVYGIDHLRVADASIMPEITSGNTMAPCVVIGERAAEMILAEHAAGASTMGRRAQY</sequence>
<keyword evidence="9" id="KW-0560">Oxidoreductase</keyword>
<name>A0A6J5EWX2_9BURK</name>
<proteinExistence type="inferred from homology"/>
<feature type="binding site" evidence="5">
    <location>
        <begin position="113"/>
        <end position="116"/>
    </location>
    <ligand>
        <name>FAD</name>
        <dbReference type="ChEBI" id="CHEBI:57692"/>
    </ligand>
</feature>
<evidence type="ECO:0000256" key="2">
    <source>
        <dbReference type="ARBA" id="ARBA00010790"/>
    </source>
</evidence>
<dbReference type="PROSITE" id="PS00624">
    <property type="entry name" value="GMC_OXRED_2"/>
    <property type="match status" value="1"/>
</dbReference>
<evidence type="ECO:0000256" key="1">
    <source>
        <dbReference type="ARBA" id="ARBA00001974"/>
    </source>
</evidence>
<dbReference type="GO" id="GO:0050660">
    <property type="term" value="F:flavin adenine dinucleotide binding"/>
    <property type="evidence" value="ECO:0007669"/>
    <property type="project" value="InterPro"/>
</dbReference>
<dbReference type="Pfam" id="PF00732">
    <property type="entry name" value="GMC_oxred_N"/>
    <property type="match status" value="1"/>
</dbReference>
<organism evidence="9 10">
    <name type="scientific">Paraburkholderia solisilvae</name>
    <dbReference type="NCBI Taxonomy" id="624376"/>
    <lineage>
        <taxon>Bacteria</taxon>
        <taxon>Pseudomonadati</taxon>
        <taxon>Pseudomonadota</taxon>
        <taxon>Betaproteobacteria</taxon>
        <taxon>Burkholderiales</taxon>
        <taxon>Burkholderiaceae</taxon>
        <taxon>Paraburkholderia</taxon>
    </lineage>
</organism>
<keyword evidence="10" id="KW-1185">Reference proteome</keyword>
<evidence type="ECO:0000256" key="6">
    <source>
        <dbReference type="RuleBase" id="RU003968"/>
    </source>
</evidence>
<dbReference type="InterPro" id="IPR007867">
    <property type="entry name" value="GMC_OxRtase_C"/>
</dbReference>
<evidence type="ECO:0000313" key="10">
    <source>
        <dbReference type="Proteomes" id="UP000494329"/>
    </source>
</evidence>
<dbReference type="Gene3D" id="3.30.560.10">
    <property type="entry name" value="Glucose Oxidase, domain 3"/>
    <property type="match status" value="1"/>
</dbReference>
<dbReference type="SUPFAM" id="SSF51905">
    <property type="entry name" value="FAD/NAD(P)-binding domain"/>
    <property type="match status" value="1"/>
</dbReference>
<dbReference type="EMBL" id="CADIKF010000076">
    <property type="protein sequence ID" value="CAB3771098.1"/>
    <property type="molecule type" value="Genomic_DNA"/>
</dbReference>